<evidence type="ECO:0000313" key="2">
    <source>
        <dbReference type="EMBL" id="PTQ88506.1"/>
    </source>
</evidence>
<sequence>MTAFLSEAWFDKVAELTAAAGDLNLPPALSGIVLNLVVTGTDNGNVEMAINGGKLEKGLNPNASTKLTLNADVLKKVFLQFDMSAAMQAFMSGQIKAEGDMTKLMALQTARPSAEQKSLFEKVLAI</sequence>
<dbReference type="InterPro" id="IPR036527">
    <property type="entry name" value="SCP2_sterol-bd_dom_sf"/>
</dbReference>
<dbReference type="InterPro" id="IPR003033">
    <property type="entry name" value="SCP2_sterol-bd_dom"/>
</dbReference>
<evidence type="ECO:0000313" key="3">
    <source>
        <dbReference type="Proteomes" id="UP000244223"/>
    </source>
</evidence>
<dbReference type="AlphaFoldDB" id="A0A2T5IX20"/>
<accession>A0A2T5IX20</accession>
<reference evidence="2 3" key="1">
    <citation type="submission" date="2018-04" db="EMBL/GenBank/DDBJ databases">
        <title>Genomic Encyclopedia of Archaeal and Bacterial Type Strains, Phase II (KMG-II): from individual species to whole genera.</title>
        <authorList>
            <person name="Goeker M."/>
        </authorList>
    </citation>
    <scope>NUCLEOTIDE SEQUENCE [LARGE SCALE GENOMIC DNA]</scope>
    <source>
        <strain evidence="2 3">DSM 5822</strain>
    </source>
</reference>
<dbReference type="Proteomes" id="UP000244223">
    <property type="component" value="Unassembled WGS sequence"/>
</dbReference>
<organism evidence="2 3">
    <name type="scientific">Agitococcus lubricus</name>
    <dbReference type="NCBI Taxonomy" id="1077255"/>
    <lineage>
        <taxon>Bacteria</taxon>
        <taxon>Pseudomonadati</taxon>
        <taxon>Pseudomonadota</taxon>
        <taxon>Gammaproteobacteria</taxon>
        <taxon>Moraxellales</taxon>
        <taxon>Moraxellaceae</taxon>
        <taxon>Agitococcus</taxon>
    </lineage>
</organism>
<dbReference type="Pfam" id="PF02036">
    <property type="entry name" value="SCP2"/>
    <property type="match status" value="1"/>
</dbReference>
<comment type="caution">
    <text evidence="2">The sequence shown here is derived from an EMBL/GenBank/DDBJ whole genome shotgun (WGS) entry which is preliminary data.</text>
</comment>
<gene>
    <name evidence="2" type="ORF">C8N29_11127</name>
</gene>
<name>A0A2T5IX20_9GAMM</name>
<dbReference type="OrthoDB" id="9804656at2"/>
<evidence type="ECO:0000259" key="1">
    <source>
        <dbReference type="Pfam" id="PF02036"/>
    </source>
</evidence>
<dbReference type="SUPFAM" id="SSF55718">
    <property type="entry name" value="SCP-like"/>
    <property type="match status" value="1"/>
</dbReference>
<proteinExistence type="predicted"/>
<feature type="domain" description="SCP2" evidence="1">
    <location>
        <begin position="28"/>
        <end position="109"/>
    </location>
</feature>
<dbReference type="EMBL" id="QAON01000011">
    <property type="protein sequence ID" value="PTQ88506.1"/>
    <property type="molecule type" value="Genomic_DNA"/>
</dbReference>
<dbReference type="Gene3D" id="3.30.1050.10">
    <property type="entry name" value="SCP2 sterol-binding domain"/>
    <property type="match status" value="1"/>
</dbReference>
<protein>
    <submittedName>
        <fullName evidence="2">SCP-2 sterol transfer family protein</fullName>
    </submittedName>
</protein>
<dbReference type="RefSeq" id="WP_107866149.1">
    <property type="nucleotide sequence ID" value="NZ_QAON01000011.1"/>
</dbReference>
<keyword evidence="3" id="KW-1185">Reference proteome</keyword>